<feature type="compositionally biased region" description="Polar residues" evidence="1">
    <location>
        <begin position="163"/>
        <end position="172"/>
    </location>
</feature>
<feature type="compositionally biased region" description="Basic and acidic residues" evidence="1">
    <location>
        <begin position="367"/>
        <end position="376"/>
    </location>
</feature>
<dbReference type="InterPro" id="IPR040378">
    <property type="entry name" value="BASL"/>
</dbReference>
<keyword evidence="3" id="KW-1185">Reference proteome</keyword>
<dbReference type="Proteomes" id="UP001140949">
    <property type="component" value="Unassembled WGS sequence"/>
</dbReference>
<comment type="caution">
    <text evidence="2">The sequence shown here is derived from an EMBL/GenBank/DDBJ whole genome shotgun (WGS) entry which is preliminary data.</text>
</comment>
<gene>
    <name evidence="2" type="ORF">M6B38_150190</name>
</gene>
<dbReference type="GO" id="GO:0009786">
    <property type="term" value="P:regulation of asymmetric cell division"/>
    <property type="evidence" value="ECO:0007669"/>
    <property type="project" value="InterPro"/>
</dbReference>
<sequence>MKLDTESPYHHTYANELASKVIVHNNNHFILPKNNCFMVDMLEIGNDSLKEGNHDVKYCNENESCKVTLPTQTHGIANMEDYTNRNKDEFCMRAPYNGPNSEIGLVVEEDFYTKKDVAKVELSEMIVCTKDGSFHRVGNILIPEEVHSFQNSLTEEEVRSKAPFTSDQSAKNDNGDVAEEMKCTTSSHDFEYKVINRDSVTTIGSNPADPTSGNKCPEKCSRVNSVEDGDELGTAEQAASSVSENGNKCLFSENGDKLDINDSVGSNNLNEISERQLPPSEELITESLQEDVSILSCRDDQNHTIDREGIDQAILEESKTTSTMVSSTVEDPGPSSGGKEILSACKVPSGVITFTLDPQETSISNTEESKDNKDIQQSKQADTDSGTEGVTLDGATTPAQSSFLRLIQEDSSFHGPGFLSSPRANSGYIAYSGSTSLRSESSTTSAQSFAFPVLQSEWNSSPVRMAKPRRRWGLFCCKF</sequence>
<evidence type="ECO:0000256" key="1">
    <source>
        <dbReference type="SAM" id="MobiDB-lite"/>
    </source>
</evidence>
<feature type="compositionally biased region" description="Polar residues" evidence="1">
    <location>
        <begin position="377"/>
        <end position="388"/>
    </location>
</feature>
<protein>
    <submittedName>
        <fullName evidence="2">Uncharacterized protein</fullName>
    </submittedName>
</protein>
<evidence type="ECO:0000313" key="2">
    <source>
        <dbReference type="EMBL" id="KAJ6812164.1"/>
    </source>
</evidence>
<dbReference type="AlphaFoldDB" id="A0AAX6F6Y0"/>
<feature type="compositionally biased region" description="Polar residues" evidence="1">
    <location>
        <begin position="356"/>
        <end position="366"/>
    </location>
</feature>
<dbReference type="PANTHER" id="PTHR33914">
    <property type="entry name" value="18S PRE-RIBOSOMAL ASSEMBLY PROTEIN GAR2-LIKE PROTEIN"/>
    <property type="match status" value="1"/>
</dbReference>
<accession>A0AAX6F6Y0</accession>
<proteinExistence type="predicted"/>
<dbReference type="EMBL" id="JANAVB010031337">
    <property type="protein sequence ID" value="KAJ6812164.1"/>
    <property type="molecule type" value="Genomic_DNA"/>
</dbReference>
<reference evidence="2" key="1">
    <citation type="journal article" date="2023" name="GigaByte">
        <title>Genome assembly of the bearded iris, Iris pallida Lam.</title>
        <authorList>
            <person name="Bruccoleri R.E."/>
            <person name="Oakeley E.J."/>
            <person name="Faust A.M.E."/>
            <person name="Altorfer M."/>
            <person name="Dessus-Babus S."/>
            <person name="Burckhardt D."/>
            <person name="Oertli M."/>
            <person name="Naumann U."/>
            <person name="Petersen F."/>
            <person name="Wong J."/>
        </authorList>
    </citation>
    <scope>NUCLEOTIDE SEQUENCE</scope>
    <source>
        <strain evidence="2">GSM-AAB239-AS_SAM_17_03QT</strain>
    </source>
</reference>
<reference evidence="2" key="2">
    <citation type="submission" date="2023-04" db="EMBL/GenBank/DDBJ databases">
        <authorList>
            <person name="Bruccoleri R.E."/>
            <person name="Oakeley E.J."/>
            <person name="Faust A.-M."/>
            <person name="Dessus-Babus S."/>
            <person name="Altorfer M."/>
            <person name="Burckhardt D."/>
            <person name="Oertli M."/>
            <person name="Naumann U."/>
            <person name="Petersen F."/>
            <person name="Wong J."/>
        </authorList>
    </citation>
    <scope>NUCLEOTIDE SEQUENCE</scope>
    <source>
        <strain evidence="2">GSM-AAB239-AS_SAM_17_03QT</strain>
        <tissue evidence="2">Leaf</tissue>
    </source>
</reference>
<feature type="region of interest" description="Disordered" evidence="1">
    <location>
        <begin position="356"/>
        <end position="395"/>
    </location>
</feature>
<name>A0AAX6F6Y0_IRIPA</name>
<organism evidence="2 3">
    <name type="scientific">Iris pallida</name>
    <name type="common">Sweet iris</name>
    <dbReference type="NCBI Taxonomy" id="29817"/>
    <lineage>
        <taxon>Eukaryota</taxon>
        <taxon>Viridiplantae</taxon>
        <taxon>Streptophyta</taxon>
        <taxon>Embryophyta</taxon>
        <taxon>Tracheophyta</taxon>
        <taxon>Spermatophyta</taxon>
        <taxon>Magnoliopsida</taxon>
        <taxon>Liliopsida</taxon>
        <taxon>Asparagales</taxon>
        <taxon>Iridaceae</taxon>
        <taxon>Iridoideae</taxon>
        <taxon>Irideae</taxon>
        <taxon>Iris</taxon>
    </lineage>
</organism>
<feature type="region of interest" description="Disordered" evidence="1">
    <location>
        <begin position="157"/>
        <end position="176"/>
    </location>
</feature>
<dbReference type="PANTHER" id="PTHR33914:SF2">
    <property type="entry name" value="OS02G0582100 PROTEIN"/>
    <property type="match status" value="1"/>
</dbReference>
<evidence type="ECO:0000313" key="3">
    <source>
        <dbReference type="Proteomes" id="UP001140949"/>
    </source>
</evidence>